<sequence>MSELQSRDANASSPTHSMQLDAKEHGVLDSKLERKTVHKLDLILIPVMRPFEVCASILVLFMSHMDADLQLPTRNILTDDSAHRDIRSLHFSRTAIESDPAQSRASHPSSNHLRPLGPCHDSSVSRIVLYLSGFYRRHELQMRVGFFFSAAAMSGAFSGLLAAAIVQMDGLREAEHCVRRLEDDGPAKETGGFNGTKTQLFTVPPFAIAFVATMIAAYAADRYKARGITAMITSLLSIAGYALFLRSNSPAAHYTALCLMITGIYSTCPSLISWMPNNAAASTKRATAVAMAFISSNSGGILSTWNYPESAAPGYKLAAKLNLAFSCITVGLVACEIALLRWKNQRKQDDLLRDAVLKPIQELSPEEQYNLLVYALAFGYIASLDGTDWIEFGIEGRRGPLFDHPTFIRYTYTRSKLQHRLDGQLAGATGNTNPNPGRMGDFRSFHALNFVSTAVCVPWKTVCNQQLFLHPWESLAIRCHRQVYIPTGDPCKGLEWSLIKSRALLEIAKRGKKPALDLNTTSCYFLAAEFWTAV</sequence>
<dbReference type="Proteomes" id="UP000789860">
    <property type="component" value="Unassembled WGS sequence"/>
</dbReference>
<proteinExistence type="predicted"/>
<feature type="non-terminal residue" evidence="1">
    <location>
        <position position="534"/>
    </location>
</feature>
<evidence type="ECO:0000313" key="2">
    <source>
        <dbReference type="Proteomes" id="UP000789860"/>
    </source>
</evidence>
<comment type="caution">
    <text evidence="1">The sequence shown here is derived from an EMBL/GenBank/DDBJ whole genome shotgun (WGS) entry which is preliminary data.</text>
</comment>
<feature type="non-terminal residue" evidence="1">
    <location>
        <position position="1"/>
    </location>
</feature>
<accession>A0ACA9MY79</accession>
<dbReference type="EMBL" id="CAJVPM010015130">
    <property type="protein sequence ID" value="CAG8605820.1"/>
    <property type="molecule type" value="Genomic_DNA"/>
</dbReference>
<evidence type="ECO:0000313" key="1">
    <source>
        <dbReference type="EMBL" id="CAG8605820.1"/>
    </source>
</evidence>
<gene>
    <name evidence="1" type="ORF">SCALOS_LOCUS7093</name>
</gene>
<reference evidence="1" key="1">
    <citation type="submission" date="2021-06" db="EMBL/GenBank/DDBJ databases">
        <authorList>
            <person name="Kallberg Y."/>
            <person name="Tangrot J."/>
            <person name="Rosling A."/>
        </authorList>
    </citation>
    <scope>NUCLEOTIDE SEQUENCE</scope>
    <source>
        <strain evidence="1">AU212A</strain>
    </source>
</reference>
<keyword evidence="2" id="KW-1185">Reference proteome</keyword>
<name>A0ACA9MY79_9GLOM</name>
<organism evidence="1 2">
    <name type="scientific">Scutellospora calospora</name>
    <dbReference type="NCBI Taxonomy" id="85575"/>
    <lineage>
        <taxon>Eukaryota</taxon>
        <taxon>Fungi</taxon>
        <taxon>Fungi incertae sedis</taxon>
        <taxon>Mucoromycota</taxon>
        <taxon>Glomeromycotina</taxon>
        <taxon>Glomeromycetes</taxon>
        <taxon>Diversisporales</taxon>
        <taxon>Gigasporaceae</taxon>
        <taxon>Scutellospora</taxon>
    </lineage>
</organism>
<protein>
    <submittedName>
        <fullName evidence="1">6724_t:CDS:1</fullName>
    </submittedName>
</protein>